<name>M3JZE3_CANMX</name>
<dbReference type="OMA" id="SINWMIS"/>
<sequence length="222" mass="25482">MVKSSDLKKLDDLEDKRSDRSKEDGMNFIPESINWMISTNPTKPNLDPSTKLRNKRLQYLFEGHNNKSTISHDDFPYSDKPDESTSFDFPTTHLKSHELTNKLELEFIESSSLFETKSTGDKYSDIQYFRPANRKSSEIRTFDTIHSFTTSNSLPTPRSVYSNPPILPDFTDQPKLTANLTSQKRKRKLSSAGSPPPVSIKRFKSISQCDLVFPNLDFKKPH</sequence>
<comment type="caution">
    <text evidence="2">The sequence shown here is derived from an EMBL/GenBank/DDBJ whole genome shotgun (WGS) entry which is preliminary data.</text>
</comment>
<evidence type="ECO:0000256" key="1">
    <source>
        <dbReference type="SAM" id="MobiDB-lite"/>
    </source>
</evidence>
<organism evidence="2 3">
    <name type="scientific">Candida maltosa (strain Xu316)</name>
    <name type="common">Yeast</name>
    <dbReference type="NCBI Taxonomy" id="1245528"/>
    <lineage>
        <taxon>Eukaryota</taxon>
        <taxon>Fungi</taxon>
        <taxon>Dikarya</taxon>
        <taxon>Ascomycota</taxon>
        <taxon>Saccharomycotina</taxon>
        <taxon>Pichiomycetes</taxon>
        <taxon>Debaryomycetaceae</taxon>
        <taxon>Candida/Lodderomyces clade</taxon>
        <taxon>Candida</taxon>
    </lineage>
</organism>
<dbReference type="Proteomes" id="UP000011777">
    <property type="component" value="Unassembled WGS sequence"/>
</dbReference>
<reference evidence="2 3" key="1">
    <citation type="submission" date="2013-02" db="EMBL/GenBank/DDBJ databases">
        <title>Genome sequence of Candida maltosa Xu316, a potential industrial strain for xylitol and ethanol production.</title>
        <authorList>
            <person name="Yu J."/>
            <person name="Wang Q."/>
            <person name="Geng X."/>
            <person name="Bao W."/>
            <person name="He P."/>
            <person name="Cai J."/>
        </authorList>
    </citation>
    <scope>NUCLEOTIDE SEQUENCE [LARGE SCALE GENOMIC DNA]</scope>
    <source>
        <strain evidence="3">Xu316</strain>
    </source>
</reference>
<dbReference type="HOGENOM" id="CLU_1245194_0_0_1"/>
<gene>
    <name evidence="2" type="ORF">G210_1726</name>
</gene>
<feature type="non-terminal residue" evidence="2">
    <location>
        <position position="1"/>
    </location>
</feature>
<accession>M3JZE3</accession>
<dbReference type="OrthoDB" id="4024143at2759"/>
<proteinExistence type="predicted"/>
<evidence type="ECO:0000313" key="2">
    <source>
        <dbReference type="EMBL" id="EMG47814.1"/>
    </source>
</evidence>
<protein>
    <submittedName>
        <fullName evidence="2">Uncharacterized protein</fullName>
    </submittedName>
</protein>
<keyword evidence="3" id="KW-1185">Reference proteome</keyword>
<dbReference type="EMBL" id="AOGT01001362">
    <property type="protein sequence ID" value="EMG47814.1"/>
    <property type="molecule type" value="Genomic_DNA"/>
</dbReference>
<dbReference type="AlphaFoldDB" id="M3JZE3"/>
<evidence type="ECO:0000313" key="3">
    <source>
        <dbReference type="Proteomes" id="UP000011777"/>
    </source>
</evidence>
<feature type="region of interest" description="Disordered" evidence="1">
    <location>
        <begin position="1"/>
        <end position="25"/>
    </location>
</feature>